<reference evidence="1" key="1">
    <citation type="submission" date="2024-05" db="EMBL/GenBank/DDBJ databases">
        <title>Planctomycetes of the genus Singulisphaera possess chitinolytic capabilities.</title>
        <authorList>
            <person name="Ivanova A."/>
        </authorList>
    </citation>
    <scope>NUCLEOTIDE SEQUENCE</scope>
    <source>
        <strain evidence="1">Ch08T</strain>
    </source>
</reference>
<accession>A0AAU7CM45</accession>
<gene>
    <name evidence="1" type="ORF">V5E97_06820</name>
</gene>
<dbReference type="EMBL" id="CP155447">
    <property type="protein sequence ID" value="XBH05731.1"/>
    <property type="molecule type" value="Genomic_DNA"/>
</dbReference>
<evidence type="ECO:0000313" key="1">
    <source>
        <dbReference type="EMBL" id="XBH05731.1"/>
    </source>
</evidence>
<organism evidence="1">
    <name type="scientific">Singulisphaera sp. Ch08</name>
    <dbReference type="NCBI Taxonomy" id="3120278"/>
    <lineage>
        <taxon>Bacteria</taxon>
        <taxon>Pseudomonadati</taxon>
        <taxon>Planctomycetota</taxon>
        <taxon>Planctomycetia</taxon>
        <taxon>Isosphaerales</taxon>
        <taxon>Isosphaeraceae</taxon>
        <taxon>Singulisphaera</taxon>
    </lineage>
</organism>
<dbReference type="RefSeq" id="WP_406698580.1">
    <property type="nucleotide sequence ID" value="NZ_CP155447.1"/>
</dbReference>
<sequence>MSTLQAMLPTGETQDAWAIQPQAMLKVVANERAIDEATGLDLSSVRIGEDEEPVMVARSVTVTLTYADILAGVRGNVWIDPVGFATKRAIPFSRRVRVSTVDIAFTISRPVAGGGVEHERYIAMTPPEVAAWLARWDAKRQCWPITFELTWHEEV</sequence>
<name>A0AAU7CM45_9BACT</name>
<protein>
    <submittedName>
        <fullName evidence="1">Uncharacterized protein</fullName>
    </submittedName>
</protein>
<dbReference type="AlphaFoldDB" id="A0AAU7CM45"/>
<proteinExistence type="predicted"/>